<reference evidence="1 2" key="1">
    <citation type="submission" date="2020-03" db="EMBL/GenBank/DDBJ databases">
        <title>Sequencing the genomes of 1000 actinobacteria strains.</title>
        <authorList>
            <person name="Klenk H.-P."/>
        </authorList>
    </citation>
    <scope>NUCLEOTIDE SEQUENCE [LARGE SCALE GENOMIC DNA]</scope>
    <source>
        <strain evidence="1 2">DSM 45490</strain>
    </source>
</reference>
<evidence type="ECO:0000313" key="1">
    <source>
        <dbReference type="EMBL" id="NIK59131.1"/>
    </source>
</evidence>
<comment type="caution">
    <text evidence="1">The sequence shown here is derived from an EMBL/GenBank/DDBJ whole genome shotgun (WGS) entry which is preliminary data.</text>
</comment>
<dbReference type="EMBL" id="JAASRO010000001">
    <property type="protein sequence ID" value="NIK59131.1"/>
    <property type="molecule type" value="Genomic_DNA"/>
</dbReference>
<proteinExistence type="predicted"/>
<keyword evidence="2" id="KW-1185">Reference proteome</keyword>
<dbReference type="Proteomes" id="UP000555407">
    <property type="component" value="Unassembled WGS sequence"/>
</dbReference>
<dbReference type="AlphaFoldDB" id="A0A7X5VE60"/>
<gene>
    <name evidence="1" type="ORF">BJY22_004848</name>
</gene>
<name>A0A7X5VE60_9ACTN</name>
<dbReference type="RefSeq" id="WP_167210418.1">
    <property type="nucleotide sequence ID" value="NZ_JAASRO010000001.1"/>
</dbReference>
<sequence>MLTDQLPTASLGVLLHASDAEGPHLARRTERIITDAGDQIRTGMALRRVLLTALAHEHRSDAS</sequence>
<protein>
    <submittedName>
        <fullName evidence="1">Uncharacterized protein</fullName>
    </submittedName>
</protein>
<accession>A0A7X5VE60</accession>
<organism evidence="1 2">
    <name type="scientific">Kribbella shirazensis</name>
    <dbReference type="NCBI Taxonomy" id="1105143"/>
    <lineage>
        <taxon>Bacteria</taxon>
        <taxon>Bacillati</taxon>
        <taxon>Actinomycetota</taxon>
        <taxon>Actinomycetes</taxon>
        <taxon>Propionibacteriales</taxon>
        <taxon>Kribbellaceae</taxon>
        <taxon>Kribbella</taxon>
    </lineage>
</organism>
<evidence type="ECO:0000313" key="2">
    <source>
        <dbReference type="Proteomes" id="UP000555407"/>
    </source>
</evidence>